<proteinExistence type="predicted"/>
<dbReference type="Proteomes" id="UP000262939">
    <property type="component" value="Unassembled WGS sequence"/>
</dbReference>
<dbReference type="EMBL" id="QVTD01000011">
    <property type="protein sequence ID" value="RFU61975.1"/>
    <property type="molecule type" value="Genomic_DNA"/>
</dbReference>
<organism evidence="1 2">
    <name type="scientific">Peribacillus glennii</name>
    <dbReference type="NCBI Taxonomy" id="2303991"/>
    <lineage>
        <taxon>Bacteria</taxon>
        <taxon>Bacillati</taxon>
        <taxon>Bacillota</taxon>
        <taxon>Bacilli</taxon>
        <taxon>Bacillales</taxon>
        <taxon>Bacillaceae</taxon>
        <taxon>Peribacillus</taxon>
    </lineage>
</organism>
<protein>
    <submittedName>
        <fullName evidence="1">Uncharacterized protein</fullName>
    </submittedName>
</protein>
<sequence>MDIEVFIGDLSDPDFDYETGSWSGNIPKRISGYFPNPHNIFPKLVDKIDKKEITGRQTDWGSWTAILYPNELTNVIIDLYGEQSFETDTMVSSLLTFVRQLDNTKQYGLVASEMS</sequence>
<keyword evidence="2" id="KW-1185">Reference proteome</keyword>
<comment type="caution">
    <text evidence="1">The sequence shown here is derived from an EMBL/GenBank/DDBJ whole genome shotgun (WGS) entry which is preliminary data.</text>
</comment>
<gene>
    <name evidence="1" type="ORF">D0466_15380</name>
</gene>
<evidence type="ECO:0000313" key="2">
    <source>
        <dbReference type="Proteomes" id="UP000262939"/>
    </source>
</evidence>
<dbReference type="RefSeq" id="WP_117323434.1">
    <property type="nucleotide sequence ID" value="NZ_QVTD01000011.1"/>
</dbReference>
<accession>A0A372L8Y6</accession>
<reference evidence="1 2" key="1">
    <citation type="submission" date="2018-08" db="EMBL/GenBank/DDBJ databases">
        <title>Bacillus chawlae sp. nov., Bacillus glennii sp. nov., and Bacillus saganii sp. nov. Isolated from the Vehicle Assembly Building at Kennedy Space Center where the Viking Spacecraft were Assembled.</title>
        <authorList>
            <person name="Seuylemezian A."/>
            <person name="Vaishampayan P."/>
        </authorList>
    </citation>
    <scope>NUCLEOTIDE SEQUENCE [LARGE SCALE GENOMIC DNA]</scope>
    <source>
        <strain evidence="1 2">V44-8</strain>
    </source>
</reference>
<dbReference type="OrthoDB" id="2861570at2"/>
<evidence type="ECO:0000313" key="1">
    <source>
        <dbReference type="EMBL" id="RFU61975.1"/>
    </source>
</evidence>
<dbReference type="AlphaFoldDB" id="A0A372L8Y6"/>
<name>A0A372L8Y6_9BACI</name>